<keyword evidence="7" id="KW-0809">Transit peptide</keyword>
<dbReference type="GO" id="GO:0009507">
    <property type="term" value="C:chloroplast"/>
    <property type="evidence" value="ECO:0007669"/>
    <property type="project" value="UniProtKB-SubCell"/>
</dbReference>
<evidence type="ECO:0000256" key="2">
    <source>
        <dbReference type="ARBA" id="ARBA00022528"/>
    </source>
</evidence>
<proteinExistence type="predicted"/>
<accession>A0A9D5BSF2</accession>
<dbReference type="PANTHER" id="PTHR31846:SF7">
    <property type="entry name" value="CRS1 _ YHBY (CRM) DOMAIN-CONTAINING PROTEIN"/>
    <property type="match status" value="1"/>
</dbReference>
<keyword evidence="5" id="KW-0677">Repeat</keyword>
<feature type="domain" description="CRM" evidence="12">
    <location>
        <begin position="284"/>
        <end position="381"/>
    </location>
</feature>
<dbReference type="InterPro" id="IPR035920">
    <property type="entry name" value="YhbY-like_sf"/>
</dbReference>
<dbReference type="InterPro" id="IPR016169">
    <property type="entry name" value="FAD-bd_PCMH_sub2"/>
</dbReference>
<evidence type="ECO:0000256" key="9">
    <source>
        <dbReference type="ARBA" id="ARBA00023274"/>
    </source>
</evidence>
<dbReference type="SUPFAM" id="SSF75471">
    <property type="entry name" value="YhbY-like"/>
    <property type="match status" value="1"/>
</dbReference>
<name>A0A9D5BSF2_9LILI</name>
<dbReference type="EMBL" id="JAGGNH010000132">
    <property type="protein sequence ID" value="KAJ0959923.1"/>
    <property type="molecule type" value="Genomic_DNA"/>
</dbReference>
<keyword evidence="14" id="KW-1185">Reference proteome</keyword>
<feature type="region of interest" description="Disordered" evidence="11">
    <location>
        <begin position="240"/>
        <end position="274"/>
    </location>
</feature>
<evidence type="ECO:0000256" key="8">
    <source>
        <dbReference type="ARBA" id="ARBA00023187"/>
    </source>
</evidence>
<keyword evidence="3" id="KW-0934">Plastid</keyword>
<dbReference type="GO" id="GO:1990904">
    <property type="term" value="C:ribonucleoprotein complex"/>
    <property type="evidence" value="ECO:0007669"/>
    <property type="project" value="UniProtKB-KW"/>
</dbReference>
<keyword evidence="8" id="KW-0508">mRNA splicing</keyword>
<keyword evidence="2" id="KW-0150">Chloroplast</keyword>
<evidence type="ECO:0000313" key="13">
    <source>
        <dbReference type="EMBL" id="KAJ0959923.1"/>
    </source>
</evidence>
<dbReference type="GO" id="GO:0050660">
    <property type="term" value="F:flavin adenine dinucleotide binding"/>
    <property type="evidence" value="ECO:0007669"/>
    <property type="project" value="InterPro"/>
</dbReference>
<keyword evidence="9" id="KW-0687">Ribonucleoprotein</keyword>
<dbReference type="SUPFAM" id="SSF56176">
    <property type="entry name" value="FAD-binding/transporter-associated domain-like"/>
    <property type="match status" value="1"/>
</dbReference>
<reference evidence="13 14" key="1">
    <citation type="journal article" date="2022" name="Hortic Res">
        <title>The genome of Dioscorea zingiberensis sheds light on the biosynthesis, origin and evolution of the medicinally important diosgenin saponins.</title>
        <authorList>
            <person name="Li Y."/>
            <person name="Tan C."/>
            <person name="Li Z."/>
            <person name="Guo J."/>
            <person name="Li S."/>
            <person name="Chen X."/>
            <person name="Wang C."/>
            <person name="Dai X."/>
            <person name="Yang H."/>
            <person name="Song W."/>
            <person name="Hou L."/>
            <person name="Xu J."/>
            <person name="Tong Z."/>
            <person name="Xu A."/>
            <person name="Yuan X."/>
            <person name="Wang W."/>
            <person name="Yang Q."/>
            <person name="Chen L."/>
            <person name="Sun Z."/>
            <person name="Wang K."/>
            <person name="Pan B."/>
            <person name="Chen J."/>
            <person name="Bao Y."/>
            <person name="Liu F."/>
            <person name="Qi X."/>
            <person name="Gang D.R."/>
            <person name="Wen J."/>
            <person name="Li J."/>
        </authorList>
    </citation>
    <scope>NUCLEOTIDE SEQUENCE [LARGE SCALE GENOMIC DNA]</scope>
    <source>
        <strain evidence="13">Dzin_1.0</strain>
    </source>
</reference>
<feature type="compositionally biased region" description="Basic and acidic residues" evidence="11">
    <location>
        <begin position="248"/>
        <end position="263"/>
    </location>
</feature>
<dbReference type="GO" id="GO:0000373">
    <property type="term" value="P:Group II intron splicing"/>
    <property type="evidence" value="ECO:0007669"/>
    <property type="project" value="UniProtKB-ARBA"/>
</dbReference>
<comment type="subcellular location">
    <subcellularLocation>
        <location evidence="1">Plastid</location>
        <location evidence="1">Chloroplast</location>
    </subcellularLocation>
</comment>
<evidence type="ECO:0000256" key="5">
    <source>
        <dbReference type="ARBA" id="ARBA00022737"/>
    </source>
</evidence>
<keyword evidence="6 10" id="KW-0694">RNA-binding</keyword>
<comment type="caution">
    <text evidence="13">The sequence shown here is derived from an EMBL/GenBank/DDBJ whole genome shotgun (WGS) entry which is preliminary data.</text>
</comment>
<dbReference type="GO" id="GO:0006397">
    <property type="term" value="P:mRNA processing"/>
    <property type="evidence" value="ECO:0007669"/>
    <property type="project" value="UniProtKB-KW"/>
</dbReference>
<dbReference type="AlphaFoldDB" id="A0A9D5BSF2"/>
<protein>
    <recommendedName>
        <fullName evidence="12">CRM domain-containing protein</fullName>
    </recommendedName>
</protein>
<evidence type="ECO:0000313" key="14">
    <source>
        <dbReference type="Proteomes" id="UP001085076"/>
    </source>
</evidence>
<evidence type="ECO:0000256" key="1">
    <source>
        <dbReference type="ARBA" id="ARBA00004229"/>
    </source>
</evidence>
<dbReference type="PANTHER" id="PTHR31846">
    <property type="entry name" value="CRS1 / YHBY (CRM) DOMAIN-CONTAINING PROTEIN"/>
    <property type="match status" value="1"/>
</dbReference>
<evidence type="ECO:0000259" key="12">
    <source>
        <dbReference type="PROSITE" id="PS51295"/>
    </source>
</evidence>
<evidence type="ECO:0000256" key="10">
    <source>
        <dbReference type="PROSITE-ProRule" id="PRU00626"/>
    </source>
</evidence>
<keyword evidence="4" id="KW-0507">mRNA processing</keyword>
<dbReference type="Gene3D" id="3.30.465.10">
    <property type="match status" value="1"/>
</dbReference>
<dbReference type="PROSITE" id="PS51295">
    <property type="entry name" value="CRM"/>
    <property type="match status" value="1"/>
</dbReference>
<evidence type="ECO:0000256" key="6">
    <source>
        <dbReference type="ARBA" id="ARBA00022884"/>
    </source>
</evidence>
<evidence type="ECO:0000256" key="11">
    <source>
        <dbReference type="SAM" id="MobiDB-lite"/>
    </source>
</evidence>
<dbReference type="InterPro" id="IPR045278">
    <property type="entry name" value="CRS1/CFM2/CFM3"/>
</dbReference>
<organism evidence="13 14">
    <name type="scientific">Dioscorea zingiberensis</name>
    <dbReference type="NCBI Taxonomy" id="325984"/>
    <lineage>
        <taxon>Eukaryota</taxon>
        <taxon>Viridiplantae</taxon>
        <taxon>Streptophyta</taxon>
        <taxon>Embryophyta</taxon>
        <taxon>Tracheophyta</taxon>
        <taxon>Spermatophyta</taxon>
        <taxon>Magnoliopsida</taxon>
        <taxon>Liliopsida</taxon>
        <taxon>Dioscoreales</taxon>
        <taxon>Dioscoreaceae</taxon>
        <taxon>Dioscorea</taxon>
    </lineage>
</organism>
<dbReference type="Pfam" id="PF01985">
    <property type="entry name" value="CRS1_YhbY"/>
    <property type="match status" value="1"/>
</dbReference>
<sequence>MARNGVVVEMSSLRNHRPQHGSSGIEVVSTTNKDDVTLYYADVGGEQLWVDVLHATLEHGLSPVTWTDYLYLTVGGTLSNAGIGGQTFRFGPQISNVYEMDVVTDRRIRRKALFALLIKQKKSAIGLVRLALERSKDTVKTESTVFGNRDTVLKDLHVLAKRQRRKNGKSFLFSPGKQLSGLRTCRAHRFRVSCKTVQIETQQQPQRIKVAITKKKRKPKPSFYQQIQDKWSMKRNDENVEPFVSSGRDSRASTRLPWEREGELGNGEGGKTRKKWSNTLSAEASLPEHELKRLRNVSLRMLRKGLKVGAAGITQGLVDAIHEKWKVDEVAKGKLKRLRRLLAKVQEKLVPADLPDDLEILTDEDRFLFRKIGLSMKPFLLLGRLEMFTLDLKHHLSDLQERIELLKSELVSNALLHRNWRKWKMGGWLMMEEPLRSTLDDSLFSSDSEEDEGKKHILKYMIVAMRITVMNMRLLNQFSIPPADC</sequence>
<evidence type="ECO:0000256" key="4">
    <source>
        <dbReference type="ARBA" id="ARBA00022664"/>
    </source>
</evidence>
<gene>
    <name evidence="13" type="ORF">J5N97_000312</name>
</gene>
<evidence type="ECO:0000256" key="3">
    <source>
        <dbReference type="ARBA" id="ARBA00022640"/>
    </source>
</evidence>
<dbReference type="InterPro" id="IPR001890">
    <property type="entry name" value="RNA-binding_CRM"/>
</dbReference>
<dbReference type="GO" id="GO:0003729">
    <property type="term" value="F:mRNA binding"/>
    <property type="evidence" value="ECO:0007669"/>
    <property type="project" value="InterPro"/>
</dbReference>
<dbReference type="Proteomes" id="UP001085076">
    <property type="component" value="Unassembled WGS sequence"/>
</dbReference>
<evidence type="ECO:0000256" key="7">
    <source>
        <dbReference type="ARBA" id="ARBA00022946"/>
    </source>
</evidence>
<dbReference type="Gene3D" id="3.30.110.60">
    <property type="entry name" value="YhbY-like"/>
    <property type="match status" value="1"/>
</dbReference>
<dbReference type="OrthoDB" id="415825at2759"/>
<dbReference type="InterPro" id="IPR036318">
    <property type="entry name" value="FAD-bd_PCMH-like_sf"/>
</dbReference>